<feature type="region of interest" description="Disordered" evidence="7">
    <location>
        <begin position="369"/>
        <end position="392"/>
    </location>
</feature>
<dbReference type="InterPro" id="IPR016159">
    <property type="entry name" value="Cullin_repeat-like_dom_sf"/>
</dbReference>
<keyword evidence="4" id="KW-0813">Transport</keyword>
<feature type="region of interest" description="Disordered" evidence="7">
    <location>
        <begin position="78"/>
        <end position="112"/>
    </location>
</feature>
<evidence type="ECO:0000256" key="6">
    <source>
        <dbReference type="ARBA" id="ARBA00022927"/>
    </source>
</evidence>
<dbReference type="GO" id="GO:0030133">
    <property type="term" value="C:transport vesicle"/>
    <property type="evidence" value="ECO:0007669"/>
    <property type="project" value="UniProtKB-SubCell"/>
</dbReference>
<evidence type="ECO:0000256" key="2">
    <source>
        <dbReference type="ARBA" id="ARBA00007210"/>
    </source>
</evidence>
<accession>A0A0F7SLP6</accession>
<dbReference type="GO" id="GO:0015031">
    <property type="term" value="P:protein transport"/>
    <property type="evidence" value="ECO:0007669"/>
    <property type="project" value="UniProtKB-KW"/>
</dbReference>
<dbReference type="PANTHER" id="PTHR21426:SF12">
    <property type="entry name" value="EXOCYST COMPLEX COMPONENT 8"/>
    <property type="match status" value="1"/>
</dbReference>
<dbReference type="GO" id="GO:0006887">
    <property type="term" value="P:exocytosis"/>
    <property type="evidence" value="ECO:0007669"/>
    <property type="project" value="UniProtKB-KW"/>
</dbReference>
<dbReference type="InterPro" id="IPR042561">
    <property type="entry name" value="Exo84_C_1"/>
</dbReference>
<feature type="compositionally biased region" description="Basic and acidic residues" evidence="7">
    <location>
        <begin position="377"/>
        <end position="392"/>
    </location>
</feature>
<comment type="subcellular location">
    <subcellularLocation>
        <location evidence="1">Cytoplasmic vesicle</location>
        <location evidence="1">Secretory vesicle</location>
    </subcellularLocation>
</comment>
<feature type="region of interest" description="Disordered" evidence="7">
    <location>
        <begin position="755"/>
        <end position="788"/>
    </location>
</feature>
<dbReference type="PANTHER" id="PTHR21426">
    <property type="entry name" value="EXOCYST COMPLEX COMPONENT 8"/>
    <property type="match status" value="1"/>
</dbReference>
<feature type="region of interest" description="Disordered" evidence="7">
    <location>
        <begin position="264"/>
        <end position="286"/>
    </location>
</feature>
<feature type="compositionally biased region" description="Polar residues" evidence="7">
    <location>
        <begin position="268"/>
        <end position="286"/>
    </location>
</feature>
<dbReference type="Gene3D" id="1.20.58.1220">
    <property type="entry name" value="Exo84p, C-terminal helical domain"/>
    <property type="match status" value="1"/>
</dbReference>
<dbReference type="Pfam" id="PF16528">
    <property type="entry name" value="Exo84_C"/>
    <property type="match status" value="1"/>
</dbReference>
<dbReference type="SUPFAM" id="SSF74788">
    <property type="entry name" value="Cullin repeat-like"/>
    <property type="match status" value="1"/>
</dbReference>
<dbReference type="InterPro" id="IPR011993">
    <property type="entry name" value="PH-like_dom_sf"/>
</dbReference>
<keyword evidence="6" id="KW-0653">Protein transport</keyword>
<evidence type="ECO:0000313" key="9">
    <source>
        <dbReference type="EMBL" id="CDZ97932.1"/>
    </source>
</evidence>
<organism evidence="9">
    <name type="scientific">Phaffia rhodozyma</name>
    <name type="common">Yeast</name>
    <name type="synonym">Xanthophyllomyces dendrorhous</name>
    <dbReference type="NCBI Taxonomy" id="264483"/>
    <lineage>
        <taxon>Eukaryota</taxon>
        <taxon>Fungi</taxon>
        <taxon>Dikarya</taxon>
        <taxon>Basidiomycota</taxon>
        <taxon>Agaricomycotina</taxon>
        <taxon>Tremellomycetes</taxon>
        <taxon>Cystofilobasidiales</taxon>
        <taxon>Mrakiaceae</taxon>
        <taxon>Phaffia</taxon>
    </lineage>
</organism>
<evidence type="ECO:0000256" key="4">
    <source>
        <dbReference type="ARBA" id="ARBA00022448"/>
    </source>
</evidence>
<dbReference type="GO" id="GO:0006893">
    <property type="term" value="P:Golgi to plasma membrane transport"/>
    <property type="evidence" value="ECO:0007669"/>
    <property type="project" value="TreeGrafter"/>
</dbReference>
<evidence type="ECO:0000259" key="8">
    <source>
        <dbReference type="Pfam" id="PF16528"/>
    </source>
</evidence>
<dbReference type="Pfam" id="PF08700">
    <property type="entry name" value="VPS51_Exo84_N"/>
    <property type="match status" value="1"/>
</dbReference>
<feature type="compositionally biased region" description="Low complexity" evidence="7">
    <location>
        <begin position="764"/>
        <end position="784"/>
    </location>
</feature>
<feature type="domain" description="Exocyst component Exo84 C-terminal" evidence="8">
    <location>
        <begin position="527"/>
        <end position="737"/>
    </location>
</feature>
<dbReference type="EMBL" id="LN483249">
    <property type="protein sequence ID" value="CDZ97932.1"/>
    <property type="molecule type" value="Genomic_DNA"/>
</dbReference>
<feature type="compositionally biased region" description="Basic and acidic residues" evidence="7">
    <location>
        <begin position="825"/>
        <end position="847"/>
    </location>
</feature>
<dbReference type="AlphaFoldDB" id="A0A0F7SLP6"/>
<dbReference type="Gene3D" id="2.30.29.30">
    <property type="entry name" value="Pleckstrin-homology domain (PH domain)/Phosphotyrosine-binding domain (PTB)"/>
    <property type="match status" value="1"/>
</dbReference>
<dbReference type="InterPro" id="IPR032403">
    <property type="entry name" value="Exo84_C"/>
</dbReference>
<dbReference type="GO" id="GO:0000145">
    <property type="term" value="C:exocyst"/>
    <property type="evidence" value="ECO:0007669"/>
    <property type="project" value="InterPro"/>
</dbReference>
<dbReference type="Pfam" id="PF25345">
    <property type="entry name" value="PH_EXO84"/>
    <property type="match status" value="1"/>
</dbReference>
<sequence>MSRMLGKDPNGPSTGFPLSASSLRTRRPSNVTNGLSKKPPKSDSSGTDGKSHNRKSKAVSDKIKRRLSMRYADITSSILNTNSNGPVPSVPSIHQRQNHQPHRPTPQGAIVRRKPSMAEITDNWGQHQETDDLGRSTFPLAQIGQTAEGEEESDVLDRFDLLGRTNEMRKDPGTLDIGLISQQGFDPQAYIKTKLAGATPEEIGAFATALEASKAATSKDLQRNVFKNYAEFVTISKEIATLENDMLELKELLSEWKGVPEALGSIGDSESQTRRPNNSGLSVLSSTNNRSSIADLQSLYRQQLHTLYTTVSGSQKFVPIVPGRHIVAEAASFVELNPATYKLKGAVRIFLLNDLILIAGIKKRRIGGTEGSLNGKTTDKKSKSKDSTEDSREGRLVAERCWVLAEVTVVDVKDSGNLTNAIKIRRGKETLIFRTDQTEEKRSLLVSFRQVAETLASKKRKEIEKEQVKRKSLWQGDMASQLDGSTSSVRSFYNIPAVPSLPGSRTSILDLGPRGSSTDGSGKDMHWVDEFGDELAVAIALQEWETAVSLVEKGRLHLATLSSPIDPLPSLILRQKFIPLQNALFTSLTHKLASSSLRKTSLATLVSYFYRLDQPDLARSTFLAARTDLIKKRIGQIRWEGDSVVYVNELAVVCFMGVKNTTEWYLNAFRENGMASALIKWAKEQVEAFASMFKQQIFSEELDQTVLDQSFGPNADPPLYLSRSTAEKLLHDIGLDLTFLLQDILIAPRSASSHTESKETLLATSPTSNTEPNSTSNSTLNSNPRQRPASIVPLASTTSGLSLTAVTLRSGSTDKQSTTIVGNDSGRDRERDREDRKSEKEKAGQGDDREESALGAILEDEGFA</sequence>
<protein>
    <recommendedName>
        <fullName evidence="3">Exocyst complex component EXO84</fullName>
    </recommendedName>
</protein>
<evidence type="ECO:0000256" key="3">
    <source>
        <dbReference type="ARBA" id="ARBA00021269"/>
    </source>
</evidence>
<dbReference type="Gene3D" id="1.20.58.1210">
    <property type="entry name" value="Exo84p, N-terminal helical domain"/>
    <property type="match status" value="1"/>
</dbReference>
<comment type="similarity">
    <text evidence="2">Belongs to the EXO84 family.</text>
</comment>
<reference evidence="9" key="1">
    <citation type="submission" date="2014-08" db="EMBL/GenBank/DDBJ databases">
        <authorList>
            <person name="Sharma Rahul"/>
            <person name="Thines Marco"/>
        </authorList>
    </citation>
    <scope>NUCLEOTIDE SEQUENCE</scope>
</reference>
<evidence type="ECO:0000256" key="7">
    <source>
        <dbReference type="SAM" id="MobiDB-lite"/>
    </source>
</evidence>
<feature type="compositionally biased region" description="Polar residues" evidence="7">
    <location>
        <begin position="807"/>
        <end position="822"/>
    </location>
</feature>
<name>A0A0F7SLP6_PHARH</name>
<proteinExistence type="inferred from homology"/>
<evidence type="ECO:0000256" key="1">
    <source>
        <dbReference type="ARBA" id="ARBA00004398"/>
    </source>
</evidence>
<keyword evidence="5" id="KW-0268">Exocytosis</keyword>
<feature type="compositionally biased region" description="Polar residues" evidence="7">
    <location>
        <begin position="19"/>
        <end position="35"/>
    </location>
</feature>
<dbReference type="SUPFAM" id="SSF50729">
    <property type="entry name" value="PH domain-like"/>
    <property type="match status" value="1"/>
</dbReference>
<feature type="region of interest" description="Disordered" evidence="7">
    <location>
        <begin position="1"/>
        <end position="64"/>
    </location>
</feature>
<dbReference type="InterPro" id="IPR033961">
    <property type="entry name" value="Exo84"/>
</dbReference>
<feature type="region of interest" description="Disordered" evidence="7">
    <location>
        <begin position="807"/>
        <end position="864"/>
    </location>
</feature>
<dbReference type="InterPro" id="IPR042560">
    <property type="entry name" value="Exo84_C_2"/>
</dbReference>
<feature type="compositionally biased region" description="Basic residues" evidence="7">
    <location>
        <begin position="52"/>
        <end position="64"/>
    </location>
</feature>
<evidence type="ECO:0000256" key="5">
    <source>
        <dbReference type="ARBA" id="ARBA00022483"/>
    </source>
</evidence>